<dbReference type="CDD" id="cd00158">
    <property type="entry name" value="RHOD"/>
    <property type="match status" value="1"/>
</dbReference>
<evidence type="ECO:0000313" key="2">
    <source>
        <dbReference type="EMBL" id="PXW92349.1"/>
    </source>
</evidence>
<dbReference type="AlphaFoldDB" id="A0A318GYX3"/>
<dbReference type="PANTHER" id="PTHR43031:SF1">
    <property type="entry name" value="PYRIDINE NUCLEOTIDE-DISULPHIDE OXIDOREDUCTASE"/>
    <property type="match status" value="1"/>
</dbReference>
<accession>A0A318GYX3</accession>
<name>A0A318GYX3_9BURK</name>
<dbReference type="PANTHER" id="PTHR43031">
    <property type="entry name" value="FAD-DEPENDENT OXIDOREDUCTASE"/>
    <property type="match status" value="1"/>
</dbReference>
<feature type="domain" description="Rhodanese" evidence="1">
    <location>
        <begin position="7"/>
        <end position="92"/>
    </location>
</feature>
<dbReference type="Proteomes" id="UP000247811">
    <property type="component" value="Unassembled WGS sequence"/>
</dbReference>
<evidence type="ECO:0000259" key="1">
    <source>
        <dbReference type="PROSITE" id="PS50206"/>
    </source>
</evidence>
<comment type="caution">
    <text evidence="2">The sequence shown here is derived from an EMBL/GenBank/DDBJ whole genome shotgun (WGS) entry which is preliminary data.</text>
</comment>
<dbReference type="InterPro" id="IPR001763">
    <property type="entry name" value="Rhodanese-like_dom"/>
</dbReference>
<dbReference type="SMART" id="SM00450">
    <property type="entry name" value="RHOD"/>
    <property type="match status" value="1"/>
</dbReference>
<dbReference type="EMBL" id="QJJS01000025">
    <property type="protein sequence ID" value="PXW92349.1"/>
    <property type="molecule type" value="Genomic_DNA"/>
</dbReference>
<dbReference type="OrthoDB" id="9814704at2"/>
<reference evidence="2 3" key="1">
    <citation type="submission" date="2018-05" db="EMBL/GenBank/DDBJ databases">
        <title>Genomic Encyclopedia of Type Strains, Phase IV (KMG-IV): sequencing the most valuable type-strain genomes for metagenomic binning, comparative biology and taxonomic classification.</title>
        <authorList>
            <person name="Goeker M."/>
        </authorList>
    </citation>
    <scope>NUCLEOTIDE SEQUENCE [LARGE SCALE GENOMIC DNA]</scope>
    <source>
        <strain evidence="2 3">DSM 566</strain>
    </source>
</reference>
<keyword evidence="3" id="KW-1185">Reference proteome</keyword>
<dbReference type="RefSeq" id="WP_110402366.1">
    <property type="nucleotide sequence ID" value="NZ_QJJS01000025.1"/>
</dbReference>
<dbReference type="SUPFAM" id="SSF52821">
    <property type="entry name" value="Rhodanese/Cell cycle control phosphatase"/>
    <property type="match status" value="1"/>
</dbReference>
<proteinExistence type="predicted"/>
<sequence length="94" mass="9789">MSAPLHALVIDVRSPGEFAGGHLDGAFNLPLDRLEREITAAVADRDTPVVLCCASGMRSGLALGVLQRLGYRNVHNGGGVGDLALKSGLVLRRG</sequence>
<evidence type="ECO:0000313" key="3">
    <source>
        <dbReference type="Proteomes" id="UP000247811"/>
    </source>
</evidence>
<dbReference type="Gene3D" id="3.40.250.10">
    <property type="entry name" value="Rhodanese-like domain"/>
    <property type="match status" value="1"/>
</dbReference>
<dbReference type="PROSITE" id="PS50206">
    <property type="entry name" value="RHODANESE_3"/>
    <property type="match status" value="1"/>
</dbReference>
<gene>
    <name evidence="2" type="ORF">C7444_12523</name>
</gene>
<organism evidence="2 3">
    <name type="scientific">Sphaerotilus hippei</name>
    <dbReference type="NCBI Taxonomy" id="744406"/>
    <lineage>
        <taxon>Bacteria</taxon>
        <taxon>Pseudomonadati</taxon>
        <taxon>Pseudomonadota</taxon>
        <taxon>Betaproteobacteria</taxon>
        <taxon>Burkholderiales</taxon>
        <taxon>Sphaerotilaceae</taxon>
        <taxon>Sphaerotilus</taxon>
    </lineage>
</organism>
<dbReference type="Pfam" id="PF00581">
    <property type="entry name" value="Rhodanese"/>
    <property type="match status" value="1"/>
</dbReference>
<dbReference type="InterPro" id="IPR036873">
    <property type="entry name" value="Rhodanese-like_dom_sf"/>
</dbReference>
<dbReference type="InterPro" id="IPR050229">
    <property type="entry name" value="GlpE_sulfurtransferase"/>
</dbReference>
<protein>
    <submittedName>
        <fullName evidence="2">Rhodanese-like domain-containing protein</fullName>
    </submittedName>
</protein>